<keyword evidence="4" id="KW-0472">Membrane</keyword>
<evidence type="ECO:0000256" key="4">
    <source>
        <dbReference type="ARBA" id="ARBA00023237"/>
    </source>
</evidence>
<dbReference type="Pfam" id="PF07963">
    <property type="entry name" value="N_methyl"/>
    <property type="match status" value="1"/>
</dbReference>
<comment type="caution">
    <text evidence="5">The sequence shown here is derived from an EMBL/GenBank/DDBJ whole genome shotgun (WGS) entry which is preliminary data.</text>
</comment>
<dbReference type="GO" id="GO:0009279">
    <property type="term" value="C:cell outer membrane"/>
    <property type="evidence" value="ECO:0007669"/>
    <property type="project" value="UniProtKB-SubCell"/>
</dbReference>
<keyword evidence="3" id="KW-0574">Periplasm</keyword>
<protein>
    <recommendedName>
        <fullName evidence="7">Prepilin-type N-terminal cleavage/methylation domain-containing protein</fullName>
    </recommendedName>
</protein>
<dbReference type="InterPro" id="IPR045584">
    <property type="entry name" value="Pilin-like"/>
</dbReference>
<proteinExistence type="predicted"/>
<accession>A0A511R7F1</accession>
<keyword evidence="4" id="KW-0998">Cell outer membrane</keyword>
<evidence type="ECO:0000256" key="2">
    <source>
        <dbReference type="ARBA" id="ARBA00004418"/>
    </source>
</evidence>
<name>A0A511R7F1_9DEIN</name>
<dbReference type="AlphaFoldDB" id="A0A511R7F1"/>
<organism evidence="5 6">
    <name type="scientific">Meiothermus hypogaeus NBRC 106114</name>
    <dbReference type="NCBI Taxonomy" id="1227553"/>
    <lineage>
        <taxon>Bacteria</taxon>
        <taxon>Thermotogati</taxon>
        <taxon>Deinococcota</taxon>
        <taxon>Deinococci</taxon>
        <taxon>Thermales</taxon>
        <taxon>Thermaceae</taxon>
        <taxon>Meiothermus</taxon>
    </lineage>
</organism>
<dbReference type="Proteomes" id="UP000321197">
    <property type="component" value="Unassembled WGS sequence"/>
</dbReference>
<evidence type="ECO:0000256" key="3">
    <source>
        <dbReference type="ARBA" id="ARBA00022764"/>
    </source>
</evidence>
<dbReference type="PROSITE" id="PS00409">
    <property type="entry name" value="PROKAR_NTER_METHYL"/>
    <property type="match status" value="1"/>
</dbReference>
<dbReference type="RefSeq" id="WP_119342198.1">
    <property type="nucleotide sequence ID" value="NZ_BJXL01000144.1"/>
</dbReference>
<dbReference type="GO" id="GO:0042597">
    <property type="term" value="C:periplasmic space"/>
    <property type="evidence" value="ECO:0007669"/>
    <property type="project" value="UniProtKB-SubCell"/>
</dbReference>
<dbReference type="EMBL" id="BJXL01000144">
    <property type="protein sequence ID" value="GEM84906.1"/>
    <property type="molecule type" value="Genomic_DNA"/>
</dbReference>
<sequence length="146" mass="15466">MKSNRNMSGFTLVEVLVALAVLTIVLGVVAANIGSSLQISRQSRINAFASEYVQSVTERYRTHWSVPANYTAGSTPPDLSALASKLASVGLTATINAAQVINPDGTAFTGTGQPPLRRIEVEVRQGSNLRARLVTDIGNPQSTGLR</sequence>
<dbReference type="SUPFAM" id="SSF54523">
    <property type="entry name" value="Pili subunits"/>
    <property type="match status" value="1"/>
</dbReference>
<evidence type="ECO:0000256" key="1">
    <source>
        <dbReference type="ARBA" id="ARBA00004203"/>
    </source>
</evidence>
<dbReference type="InterPro" id="IPR012902">
    <property type="entry name" value="N_methyl_site"/>
</dbReference>
<gene>
    <name evidence="5" type="ORF">MHY01S_30720</name>
</gene>
<evidence type="ECO:0000313" key="6">
    <source>
        <dbReference type="Proteomes" id="UP000321197"/>
    </source>
</evidence>
<comment type="subcellular location">
    <subcellularLocation>
        <location evidence="1">Cell outer membrane</location>
        <topology evidence="1">Single-pass membrane protein</topology>
    </subcellularLocation>
    <subcellularLocation>
        <location evidence="2">Periplasm</location>
    </subcellularLocation>
</comment>
<dbReference type="OrthoDB" id="9953619at2"/>
<reference evidence="5 6" key="1">
    <citation type="submission" date="2019-07" db="EMBL/GenBank/DDBJ databases">
        <title>Whole genome shotgun sequence of Meiothermus hypogaeus NBRC 106114.</title>
        <authorList>
            <person name="Hosoyama A."/>
            <person name="Uohara A."/>
            <person name="Ohji S."/>
            <person name="Ichikawa N."/>
        </authorList>
    </citation>
    <scope>NUCLEOTIDE SEQUENCE [LARGE SCALE GENOMIC DNA]</scope>
    <source>
        <strain evidence="5 6">NBRC 106114</strain>
    </source>
</reference>
<dbReference type="NCBIfam" id="TIGR02532">
    <property type="entry name" value="IV_pilin_GFxxxE"/>
    <property type="match status" value="1"/>
</dbReference>
<evidence type="ECO:0000313" key="5">
    <source>
        <dbReference type="EMBL" id="GEM84906.1"/>
    </source>
</evidence>
<evidence type="ECO:0008006" key="7">
    <source>
        <dbReference type="Google" id="ProtNLM"/>
    </source>
</evidence>
<dbReference type="Gene3D" id="3.30.700.10">
    <property type="entry name" value="Glycoprotein, Type 4 Pilin"/>
    <property type="match status" value="1"/>
</dbReference>